<dbReference type="PANTHER" id="PTHR43153:SF1">
    <property type="entry name" value="ELECTRON TRANSFER FLAVOPROTEIN SUBUNIT ALPHA, MITOCHONDRIAL"/>
    <property type="match status" value="1"/>
</dbReference>
<keyword evidence="2" id="KW-0813">Transport</keyword>
<evidence type="ECO:0000313" key="5">
    <source>
        <dbReference type="Proteomes" id="UP001210865"/>
    </source>
</evidence>
<dbReference type="Proteomes" id="UP001210865">
    <property type="component" value="Chromosome"/>
</dbReference>
<evidence type="ECO:0000256" key="2">
    <source>
        <dbReference type="ARBA" id="ARBA00022982"/>
    </source>
</evidence>
<evidence type="ECO:0000259" key="3">
    <source>
        <dbReference type="SMART" id="SM00893"/>
    </source>
</evidence>
<dbReference type="Gene3D" id="3.40.50.1220">
    <property type="entry name" value="TPP-binding domain"/>
    <property type="match status" value="1"/>
</dbReference>
<keyword evidence="5" id="KW-1185">Reference proteome</keyword>
<keyword evidence="2" id="KW-0249">Electron transport</keyword>
<dbReference type="EMBL" id="CP115174">
    <property type="protein sequence ID" value="WBO21972.1"/>
    <property type="molecule type" value="Genomic_DNA"/>
</dbReference>
<dbReference type="InterPro" id="IPR014731">
    <property type="entry name" value="ETF_asu_C"/>
</dbReference>
<dbReference type="SUPFAM" id="SSF52467">
    <property type="entry name" value="DHS-like NAD/FAD-binding domain"/>
    <property type="match status" value="1"/>
</dbReference>
<feature type="domain" description="Electron transfer flavoprotein alpha/beta-subunit N-terminal" evidence="3">
    <location>
        <begin position="3"/>
        <end position="187"/>
    </location>
</feature>
<dbReference type="SUPFAM" id="SSF52402">
    <property type="entry name" value="Adenine nucleotide alpha hydrolases-like"/>
    <property type="match status" value="1"/>
</dbReference>
<protein>
    <submittedName>
        <fullName evidence="4">Electron transfer flavoprotein subunit alpha/FixB family protein</fullName>
    </submittedName>
</protein>
<dbReference type="InterPro" id="IPR001308">
    <property type="entry name" value="ETF_a/FixB"/>
</dbReference>
<evidence type="ECO:0000256" key="1">
    <source>
        <dbReference type="ARBA" id="ARBA00005817"/>
    </source>
</evidence>
<dbReference type="InterPro" id="IPR029035">
    <property type="entry name" value="DHS-like_NAD/FAD-binding_dom"/>
</dbReference>
<dbReference type="PIRSF" id="PIRSF000089">
    <property type="entry name" value="Electra_flavoP_a"/>
    <property type="match status" value="1"/>
</dbReference>
<dbReference type="Gene3D" id="3.40.50.620">
    <property type="entry name" value="HUPs"/>
    <property type="match status" value="1"/>
</dbReference>
<dbReference type="Pfam" id="PF00766">
    <property type="entry name" value="ETF_alpha"/>
    <property type="match status" value="1"/>
</dbReference>
<dbReference type="RefSeq" id="WP_270076620.1">
    <property type="nucleotide sequence ID" value="NZ_CP115174.1"/>
</dbReference>
<evidence type="ECO:0000313" key="4">
    <source>
        <dbReference type="EMBL" id="WBO21972.1"/>
    </source>
</evidence>
<gene>
    <name evidence="4" type="ORF">PBT88_17690</name>
</gene>
<comment type="similarity">
    <text evidence="1">Belongs to the ETF alpha-subunit/FixB family.</text>
</comment>
<sequence>MRILVYIEQAGGELGGSSLELLTKARSLADATSGVVEVLSIGSTALSSEKIKGADVLLQAVDPALEAYIPSTHAAIIESVVSSRNPDLVLFGYTAAGLDQAPYLAARRNLSTAAYCTDLEMVDASLTARCQIYGGKLIATVALETPAVVALTPGSVQEEALAGRDVEVVELDISAALATPSITFVDQTPVDPDAIDITQSERLVCVGRGIGDKENIDEVRALATILKGEVVGSRPIVDLGWLPKERQVGKSGRKVKPRVYLALGVSGAPEHLEGMAKSDLIVAINTDANAPIFRFAHYGATVDCVDFVPALQSAIEKRGA</sequence>
<reference evidence="4 5" key="1">
    <citation type="submission" date="2022-12" db="EMBL/GenBank/DDBJ databases">
        <title>Sphingomonas abieness sp. nov., an endophytic bacterium isolated from Abies koreana.</title>
        <authorList>
            <person name="Jiang L."/>
            <person name="Lee J."/>
        </authorList>
    </citation>
    <scope>NUCLEOTIDE SEQUENCE [LARGE SCALE GENOMIC DNA]</scope>
    <source>
        <strain evidence="5">PAMB 00755</strain>
    </source>
</reference>
<dbReference type="SMART" id="SM00893">
    <property type="entry name" value="ETF"/>
    <property type="match status" value="1"/>
</dbReference>
<dbReference type="PANTHER" id="PTHR43153">
    <property type="entry name" value="ELECTRON TRANSFER FLAVOPROTEIN ALPHA"/>
    <property type="match status" value="1"/>
</dbReference>
<accession>A0ABY7NKA3</accession>
<dbReference type="InterPro" id="IPR014730">
    <property type="entry name" value="ETF_a/b_N"/>
</dbReference>
<name>A0ABY7NKA3_9SPHN</name>
<dbReference type="Pfam" id="PF01012">
    <property type="entry name" value="ETF"/>
    <property type="match status" value="1"/>
</dbReference>
<dbReference type="InterPro" id="IPR014729">
    <property type="entry name" value="Rossmann-like_a/b/a_fold"/>
</dbReference>
<organism evidence="4 5">
    <name type="scientific">Sphingomonas abietis</name>
    <dbReference type="NCBI Taxonomy" id="3012344"/>
    <lineage>
        <taxon>Bacteria</taxon>
        <taxon>Pseudomonadati</taxon>
        <taxon>Pseudomonadota</taxon>
        <taxon>Alphaproteobacteria</taxon>
        <taxon>Sphingomonadales</taxon>
        <taxon>Sphingomonadaceae</taxon>
        <taxon>Sphingomonas</taxon>
    </lineage>
</organism>
<proteinExistence type="inferred from homology"/>